<dbReference type="OrthoDB" id="9984778at2759"/>
<dbReference type="PANTHER" id="PTHR10465">
    <property type="entry name" value="TRANSMEMBRANE GTPASE FZO1"/>
    <property type="match status" value="1"/>
</dbReference>
<keyword evidence="10" id="KW-1185">Reference proteome</keyword>
<feature type="domain" description="Dynamin-type G" evidence="8">
    <location>
        <begin position="211"/>
        <end position="328"/>
    </location>
</feature>
<dbReference type="InterPro" id="IPR027094">
    <property type="entry name" value="Mitofusin_fam"/>
</dbReference>
<reference evidence="9 10" key="1">
    <citation type="journal article" date="2007" name="Proc. Natl. Acad. Sci. U.S.A.">
        <title>Independent sorting-out of thousands of duplicated gene pairs in two yeast species descended from a whole-genome duplication.</title>
        <authorList>
            <person name="Scannell D.R."/>
            <person name="Frank A.C."/>
            <person name="Conant G.C."/>
            <person name="Byrne K.P."/>
            <person name="Woolfit M."/>
            <person name="Wolfe K.H."/>
        </authorList>
    </citation>
    <scope>NUCLEOTIDE SEQUENCE [LARGE SCALE GENOMIC DNA]</scope>
    <source>
        <strain evidence="10">ATCC 22028 / DSM 70294 / BCRC 21397 / CBS 2163 / NBRC 10782 / NRRL Y-8283 / UCD 57-17</strain>
    </source>
</reference>
<dbReference type="eggNOG" id="KOG0448">
    <property type="taxonomic scope" value="Eukaryota"/>
</dbReference>
<evidence type="ECO:0000256" key="5">
    <source>
        <dbReference type="ARBA" id="ARBA00023134"/>
    </source>
</evidence>
<dbReference type="RefSeq" id="XP_001642210.1">
    <property type="nucleotide sequence ID" value="XM_001642160.1"/>
</dbReference>
<dbReference type="InterPro" id="IPR027417">
    <property type="entry name" value="P-loop_NTPase"/>
</dbReference>
<keyword evidence="4" id="KW-0175">Coiled coil</keyword>
<feature type="compositionally biased region" description="Polar residues" evidence="7">
    <location>
        <begin position="1"/>
        <end position="32"/>
    </location>
</feature>
<evidence type="ECO:0000256" key="3">
    <source>
        <dbReference type="ARBA" id="ARBA00022801"/>
    </source>
</evidence>
<proteinExistence type="predicted"/>
<dbReference type="InParanoid" id="A7TTQ9"/>
<evidence type="ECO:0000256" key="6">
    <source>
        <dbReference type="ARBA" id="ARBA00023136"/>
    </source>
</evidence>
<dbReference type="EMBL" id="DS480608">
    <property type="protein sequence ID" value="EDO14352.1"/>
    <property type="molecule type" value="Genomic_DNA"/>
</dbReference>
<protein>
    <recommendedName>
        <fullName evidence="8">Dynamin-type G domain-containing protein</fullName>
    </recommendedName>
</protein>
<dbReference type="AlphaFoldDB" id="A7TTQ9"/>
<evidence type="ECO:0000313" key="10">
    <source>
        <dbReference type="Proteomes" id="UP000000267"/>
    </source>
</evidence>
<evidence type="ECO:0000256" key="7">
    <source>
        <dbReference type="SAM" id="MobiDB-lite"/>
    </source>
</evidence>
<dbReference type="PhylomeDB" id="A7TTQ9"/>
<evidence type="ECO:0000259" key="8">
    <source>
        <dbReference type="PROSITE" id="PS51718"/>
    </source>
</evidence>
<dbReference type="GO" id="GO:0005525">
    <property type="term" value="F:GTP binding"/>
    <property type="evidence" value="ECO:0007669"/>
    <property type="project" value="UniProtKB-KW"/>
</dbReference>
<comment type="subcellular location">
    <subcellularLocation>
        <location evidence="1">Membrane</location>
    </subcellularLocation>
</comment>
<dbReference type="PANTHER" id="PTHR10465:SF0">
    <property type="entry name" value="SARCALUMENIN"/>
    <property type="match status" value="1"/>
</dbReference>
<keyword evidence="2" id="KW-0547">Nucleotide-binding</keyword>
<evidence type="ECO:0000256" key="2">
    <source>
        <dbReference type="ARBA" id="ARBA00022741"/>
    </source>
</evidence>
<keyword evidence="5" id="KW-0342">GTP-binding</keyword>
<dbReference type="InterPro" id="IPR030381">
    <property type="entry name" value="G_DYNAMIN_dom"/>
</dbReference>
<dbReference type="Gene3D" id="3.40.50.300">
    <property type="entry name" value="P-loop containing nucleotide triphosphate hydrolases"/>
    <property type="match status" value="1"/>
</dbReference>
<dbReference type="Proteomes" id="UP000000267">
    <property type="component" value="Unassembled WGS sequence"/>
</dbReference>
<evidence type="ECO:0000313" key="9">
    <source>
        <dbReference type="EMBL" id="EDO14352.1"/>
    </source>
</evidence>
<keyword evidence="3" id="KW-0378">Hydrolase</keyword>
<feature type="region of interest" description="Disordered" evidence="7">
    <location>
        <begin position="1"/>
        <end position="62"/>
    </location>
</feature>
<dbReference type="GO" id="GO:0005741">
    <property type="term" value="C:mitochondrial outer membrane"/>
    <property type="evidence" value="ECO:0007669"/>
    <property type="project" value="TreeGrafter"/>
</dbReference>
<evidence type="ECO:0000256" key="4">
    <source>
        <dbReference type="ARBA" id="ARBA00023054"/>
    </source>
</evidence>
<dbReference type="HOGENOM" id="CLU_847848_0_0_1"/>
<dbReference type="InterPro" id="IPR045063">
    <property type="entry name" value="Dynamin_N"/>
</dbReference>
<accession>A7TTQ9</accession>
<name>A7TTQ9_VANPO</name>
<dbReference type="GeneID" id="5542329"/>
<dbReference type="SUPFAM" id="SSF52540">
    <property type="entry name" value="P-loop containing nucleoside triphosphate hydrolases"/>
    <property type="match status" value="1"/>
</dbReference>
<dbReference type="Pfam" id="PF00350">
    <property type="entry name" value="Dynamin_N"/>
    <property type="match status" value="1"/>
</dbReference>
<evidence type="ECO:0000256" key="1">
    <source>
        <dbReference type="ARBA" id="ARBA00004370"/>
    </source>
</evidence>
<dbReference type="STRING" id="436907.A7TTQ9"/>
<dbReference type="GO" id="GO:0003924">
    <property type="term" value="F:GTPase activity"/>
    <property type="evidence" value="ECO:0007669"/>
    <property type="project" value="InterPro"/>
</dbReference>
<organism evidence="10">
    <name type="scientific">Vanderwaltozyma polyspora (strain ATCC 22028 / DSM 70294 / BCRC 21397 / CBS 2163 / NBRC 10782 / NRRL Y-8283 / UCD 57-17)</name>
    <name type="common">Kluyveromyces polysporus</name>
    <dbReference type="NCBI Taxonomy" id="436907"/>
    <lineage>
        <taxon>Eukaryota</taxon>
        <taxon>Fungi</taxon>
        <taxon>Dikarya</taxon>
        <taxon>Ascomycota</taxon>
        <taxon>Saccharomycotina</taxon>
        <taxon>Saccharomycetes</taxon>
        <taxon>Saccharomycetales</taxon>
        <taxon>Saccharomycetaceae</taxon>
        <taxon>Vanderwaltozyma</taxon>
    </lineage>
</organism>
<dbReference type="KEGG" id="vpo:Kpol_1074p5"/>
<dbReference type="PROSITE" id="PS51718">
    <property type="entry name" value="G_DYNAMIN_2"/>
    <property type="match status" value="1"/>
</dbReference>
<dbReference type="GO" id="GO:0008053">
    <property type="term" value="P:mitochondrial fusion"/>
    <property type="evidence" value="ECO:0007669"/>
    <property type="project" value="TreeGrafter"/>
</dbReference>
<dbReference type="GO" id="GO:0051646">
    <property type="term" value="P:mitochondrion localization"/>
    <property type="evidence" value="ECO:0007669"/>
    <property type="project" value="TreeGrafter"/>
</dbReference>
<sequence length="328" mass="37181">MPSPTSDSNDSESYGFQFSPTETTSSNDNMSTADEAVKNGLPLQEAVTSSHPIPPIYSEEDDDDNFDEYYNDIPTETTFINDLEKDNNKFELNLNSKMVTKDELASNRTAASAQLSQWTYNNNRKTLDRSILQIIELLDFIKEENESRPIHIPEDDPKTIKLNVLNLQVKLDGNFDTNNNIELSKEALAILFTTQLKRSINHLKSLQRRVNDVSSKVFITGDVNTGKSNFCNSLLKKKLLPEDQLPCTNVFCEILEPKKNQCIEEVHAIRCDVANTVKDAFLKYDITDSSNYEVLHLDKLHDLVLLSENSALLRICIKDDTRPAEQSL</sequence>
<gene>
    <name evidence="9" type="ORF">Kpol_1074p5</name>
</gene>
<keyword evidence="6" id="KW-0472">Membrane</keyword>